<name>A0A167FSK0_9GAMM</name>
<dbReference type="EMBL" id="AUXZ01000057">
    <property type="protein sequence ID" value="KZN52931.1"/>
    <property type="molecule type" value="Genomic_DNA"/>
</dbReference>
<dbReference type="PATRIC" id="fig|1365251.3.peg.747"/>
<evidence type="ECO:0000313" key="2">
    <source>
        <dbReference type="Proteomes" id="UP000076503"/>
    </source>
</evidence>
<dbReference type="AlphaFoldDB" id="A0A167FSK0"/>
<dbReference type="RefSeq" id="WP_063360431.1">
    <property type="nucleotide sequence ID" value="NZ_AUXZ01000057.1"/>
</dbReference>
<evidence type="ECO:0000313" key="1">
    <source>
        <dbReference type="EMBL" id="KZN52931.1"/>
    </source>
</evidence>
<dbReference type="InterPro" id="IPR011990">
    <property type="entry name" value="TPR-like_helical_dom_sf"/>
</dbReference>
<dbReference type="SUPFAM" id="SSF81901">
    <property type="entry name" value="HCP-like"/>
    <property type="match status" value="5"/>
</dbReference>
<dbReference type="PANTHER" id="PTHR11102:SF160">
    <property type="entry name" value="ERAD-ASSOCIATED E3 UBIQUITIN-PROTEIN LIGASE COMPONENT HRD3"/>
    <property type="match status" value="1"/>
</dbReference>
<proteinExistence type="predicted"/>
<accession>A0A167FSK0</accession>
<dbReference type="Gene3D" id="1.25.40.10">
    <property type="entry name" value="Tetratricopeptide repeat domain"/>
    <property type="match status" value="4"/>
</dbReference>
<dbReference type="InterPro" id="IPR006597">
    <property type="entry name" value="Sel1-like"/>
</dbReference>
<protein>
    <submittedName>
        <fullName evidence="1">Uncharacterized protein</fullName>
    </submittedName>
</protein>
<dbReference type="InterPro" id="IPR050767">
    <property type="entry name" value="Sel1_AlgK"/>
</dbReference>
<gene>
    <name evidence="1" type="ORF">N476_09105</name>
</gene>
<dbReference type="SMART" id="SM00671">
    <property type="entry name" value="SEL1"/>
    <property type="match status" value="20"/>
</dbReference>
<dbReference type="Proteomes" id="UP000076503">
    <property type="component" value="Unassembled WGS sequence"/>
</dbReference>
<dbReference type="PANTHER" id="PTHR11102">
    <property type="entry name" value="SEL-1-LIKE PROTEIN"/>
    <property type="match status" value="1"/>
</dbReference>
<reference evidence="1 2" key="1">
    <citation type="submission" date="2013-07" db="EMBL/GenBank/DDBJ databases">
        <title>Comparative Genomic and Metabolomic Analysis of Twelve Strains of Pseudoalteromonas luteoviolacea.</title>
        <authorList>
            <person name="Vynne N.G."/>
            <person name="Mansson M."/>
            <person name="Gram L."/>
        </authorList>
    </citation>
    <scope>NUCLEOTIDE SEQUENCE [LARGE SCALE GENOMIC DNA]</scope>
    <source>
        <strain evidence="1 2">H33</strain>
    </source>
</reference>
<organism evidence="1 2">
    <name type="scientific">Pseudoalteromonas luteoviolacea H33</name>
    <dbReference type="NCBI Taxonomy" id="1365251"/>
    <lineage>
        <taxon>Bacteria</taxon>
        <taxon>Pseudomonadati</taxon>
        <taxon>Pseudomonadota</taxon>
        <taxon>Gammaproteobacteria</taxon>
        <taxon>Alteromonadales</taxon>
        <taxon>Pseudoalteromonadaceae</taxon>
        <taxon>Pseudoalteromonas</taxon>
    </lineage>
</organism>
<sequence length="929" mass="103119">MIFVFLTLLIGCKSSQKSTNAYLLLFQPDEISSDVLRAQSYLLLSQEAARLKDFEYQFELLNELAEYQYGPAQLAIAKSLLQGRGKEYVDGTALEWATKAAARDYSPAILFLAKWYRFGGQGVKVDLKQAMDLYAKAIELGELSAATELGYIFIRHWREEKGYETAQQLFASAAYHGDVKALCGLGIVYRESEQFKNLEKAAEYFQVSYSRGYKDCAFELGYLHHRTKLQTELAKYWYGIAAKQGSADALNNLGMMYNNGDGVAVDYELARSYFEQAIELGSNLSFGNLGSLYESGHGVEQDYSEAISLYQQGVEHQDAQSMHNLGTLYESGTGVDKKRDLAISLFEQAANLGNRFSAYKLANAYFYGDQKTQSYELAFEFYLKSAHAGFAPGFCQAAEIALDESWTVAKPYFYKGAQLGQASCITNLVRGMRINNEQDLPVVSMLQKLADNGNKTAYEQLGDIVRNGDFGEPASFEKAKLYYLKAGGLGLGDALAKLGFLYEEGELTEQDLGMAMSLYKQAADSGSGEGKNNLATFFLNGVVVKKDLNKAIQLYEQAAKDNNVSAMINLGDIYFAQGTNEAIKKACSLYKHAVDFGADRAALQYSSCILKQKGDVDAAYSLLDEHRGLACNLCVIKQAEMILTNKVPEKTLSDALNLLQKAVKNGNAIAAVEIAKIYENGTIESPNFSLAFDWYKTAVMLGEIDALNKIAEFYWLGKGVDKSQHKAIEAISRLAKAKKFNVASFLGEHFYHGVNVSNDFSKARYYFIQAAEKNDDIALNALGVIYRDGLDVEVNINLALGYFKRSAMLGLADAMYNLGALNLQLNHEKKGLIWLQRAADKQYVKSYLLLGDYYSKRESNVESFLQAVKWLKLAANESELDGMYKLAILLKKQNSNIYSPEAKKWLRAAASAGHQGAVSELKAFENNIK</sequence>
<comment type="caution">
    <text evidence="1">The sequence shown here is derived from an EMBL/GenBank/DDBJ whole genome shotgun (WGS) entry which is preliminary data.</text>
</comment>
<dbReference type="Pfam" id="PF08238">
    <property type="entry name" value="Sel1"/>
    <property type="match status" value="18"/>
</dbReference>